<organism evidence="1 2">
    <name type="scientific">Ephemerocybe angulata</name>
    <dbReference type="NCBI Taxonomy" id="980116"/>
    <lineage>
        <taxon>Eukaryota</taxon>
        <taxon>Fungi</taxon>
        <taxon>Dikarya</taxon>
        <taxon>Basidiomycota</taxon>
        <taxon>Agaricomycotina</taxon>
        <taxon>Agaricomycetes</taxon>
        <taxon>Agaricomycetidae</taxon>
        <taxon>Agaricales</taxon>
        <taxon>Agaricineae</taxon>
        <taxon>Psathyrellaceae</taxon>
        <taxon>Ephemerocybe</taxon>
    </lineage>
</organism>
<reference evidence="1 2" key="1">
    <citation type="submission" date="2020-07" db="EMBL/GenBank/DDBJ databases">
        <title>Comparative genomics of pyrophilous fungi reveals a link between fire events and developmental genes.</title>
        <authorList>
            <consortium name="DOE Joint Genome Institute"/>
            <person name="Steindorff A.S."/>
            <person name="Carver A."/>
            <person name="Calhoun S."/>
            <person name="Stillman K."/>
            <person name="Liu H."/>
            <person name="Lipzen A."/>
            <person name="Pangilinan J."/>
            <person name="Labutti K."/>
            <person name="Bruns T.D."/>
            <person name="Grigoriev I.V."/>
        </authorList>
    </citation>
    <scope>NUCLEOTIDE SEQUENCE [LARGE SCALE GENOMIC DNA]</scope>
    <source>
        <strain evidence="1 2">CBS 144469</strain>
    </source>
</reference>
<evidence type="ECO:0000313" key="1">
    <source>
        <dbReference type="EMBL" id="KAF6741518.1"/>
    </source>
</evidence>
<dbReference type="OrthoDB" id="3258324at2759"/>
<accession>A0A8H6H8Y4</accession>
<keyword evidence="2" id="KW-1185">Reference proteome</keyword>
<sequence>PLLPPELWIYIFHLATSPSHLFLSSSIVTPSTPISFLEYPSSHSHLIPQYNAAMAFKCSLTHVCRLWHDLMQEVLFEFVWITKGKDASRIVELLDARAFTHPFDTRSVGRHIRRIHIKTPPRELCSPQDIIRLVELSPGLVIFSDFQSIRRNPIEKAQDRLEFLELTLSKSSVGGSFFDTFLNAPPTINPHTLTTLNTSLSSTTVATSTSSPSPSLSHKPSTPTLDLLAAAPLHLPALRSLKVTLDNITFAVLASWDMPVLQNLSVISADFSYAGDGFAQFFISHGEKIVQLELGHSSGEVEELWVAGGPHAHYGTNGTPHTLPAIATWLPNLKQLIVSADAEWDWQNPNAIAPHVLIPSHPTLTFIGIRDLQRRIHEGLERVAARDADRLARGGRPDALPPPDAPPVEGEFDPWFALIAQFSGLAQREAYPKLQYIRDLSWESGAMRKIQQWRRVGSLWIRVVKMCKGNDVWLEDCAGVSIGYGSLWRVENELKV</sequence>
<evidence type="ECO:0000313" key="2">
    <source>
        <dbReference type="Proteomes" id="UP000521943"/>
    </source>
</evidence>
<dbReference type="AlphaFoldDB" id="A0A8H6H8Y4"/>
<name>A0A8H6H8Y4_9AGAR</name>
<protein>
    <submittedName>
        <fullName evidence="1">Uncharacterized protein</fullName>
    </submittedName>
</protein>
<proteinExistence type="predicted"/>
<gene>
    <name evidence="1" type="ORF">DFP72DRAFT_833211</name>
</gene>
<comment type="caution">
    <text evidence="1">The sequence shown here is derived from an EMBL/GenBank/DDBJ whole genome shotgun (WGS) entry which is preliminary data.</text>
</comment>
<feature type="non-terminal residue" evidence="1">
    <location>
        <position position="1"/>
    </location>
</feature>
<dbReference type="Proteomes" id="UP000521943">
    <property type="component" value="Unassembled WGS sequence"/>
</dbReference>
<dbReference type="EMBL" id="JACGCI010000238">
    <property type="protein sequence ID" value="KAF6741518.1"/>
    <property type="molecule type" value="Genomic_DNA"/>
</dbReference>